<organism evidence="2 3">
    <name type="scientific">Rhizopus oryzae</name>
    <name type="common">Mucormycosis agent</name>
    <name type="synonym">Rhizopus arrhizus var. delemar</name>
    <dbReference type="NCBI Taxonomy" id="64495"/>
    <lineage>
        <taxon>Eukaryota</taxon>
        <taxon>Fungi</taxon>
        <taxon>Fungi incertae sedis</taxon>
        <taxon>Mucoromycota</taxon>
        <taxon>Mucoromycotina</taxon>
        <taxon>Mucoromycetes</taxon>
        <taxon>Mucorales</taxon>
        <taxon>Mucorineae</taxon>
        <taxon>Rhizopodaceae</taxon>
        <taxon>Rhizopus</taxon>
    </lineage>
</organism>
<evidence type="ECO:0000256" key="1">
    <source>
        <dbReference type="SAM" id="MobiDB-lite"/>
    </source>
</evidence>
<keyword evidence="3" id="KW-1185">Reference proteome</keyword>
<sequence>MANKTLNQHQPLVDPSTLNWQKEADITWLYGPLFIESKMVETPTTLKSALQKNFNYSRFWSKCVSDPGNNKIVRFNPNVTQINYLPETPVKESLVINDDSEGDEEEEDEELAIAMNKFNFSSKDVIENQSNKQNATPSTNKIILDYLLYLSIQSRLKQASVELLELSFPLPKERETLEERKKRWIESAAKAEQDKHAVEAIVAGILSSHCNKTLSFKRDCHFEQRLHLCQLTNLVFGRFDVASTHQETSSSTPLTHRPWRRYLSPEPLNREELFSEPIQPAFCRRHRVQDCYGCNLPTISKPAPGLIEAIPTFLRTSADMLRRRLESGEEVKPMMFAGQKVMGGGMPPKWYDLFLELLTQAAIESYLCDGQVGLESIFEIFSYGRVEEEGEEEEAEEEEEEEEEDEEEEGEQQEVGSWGVRAADHHLLFPKTRTMYLFKTQVREREKDFLNVNEQGNFQAHFEKLAQRFPLERFERNMGDFIHMILDTMDMPALDDTNTQTGEKASDPSVYKYPGDGSLLMPEIPDEETENGKKRAAEDEMISSDNNKRKKE</sequence>
<proteinExistence type="predicted"/>
<reference evidence="2" key="1">
    <citation type="journal article" date="2020" name="Microb. Genom.">
        <title>Genetic diversity of clinical and environmental Mucorales isolates obtained from an investigation of mucormycosis cases among solid organ transplant recipients.</title>
        <authorList>
            <person name="Nguyen M.H."/>
            <person name="Kaul D."/>
            <person name="Muto C."/>
            <person name="Cheng S.J."/>
            <person name="Richter R.A."/>
            <person name="Bruno V.M."/>
            <person name="Liu G."/>
            <person name="Beyhan S."/>
            <person name="Sundermann A.J."/>
            <person name="Mounaud S."/>
            <person name="Pasculle A.W."/>
            <person name="Nierman W.C."/>
            <person name="Driscoll E."/>
            <person name="Cumbie R."/>
            <person name="Clancy C.J."/>
            <person name="Dupont C.L."/>
        </authorList>
    </citation>
    <scope>NUCLEOTIDE SEQUENCE</scope>
    <source>
        <strain evidence="2">GL11</strain>
    </source>
</reference>
<comment type="caution">
    <text evidence="2">The sequence shown here is derived from an EMBL/GenBank/DDBJ whole genome shotgun (WGS) entry which is preliminary data.</text>
</comment>
<feature type="region of interest" description="Disordered" evidence="1">
    <location>
        <begin position="493"/>
        <end position="552"/>
    </location>
</feature>
<dbReference type="OrthoDB" id="2275774at2759"/>
<protein>
    <submittedName>
        <fullName evidence="2">Uncharacterized protein</fullName>
    </submittedName>
</protein>
<dbReference type="AlphaFoldDB" id="A0A9P6XGJ8"/>
<gene>
    <name evidence="2" type="ORF">G6F64_002247</name>
</gene>
<dbReference type="Proteomes" id="UP000716291">
    <property type="component" value="Unassembled WGS sequence"/>
</dbReference>
<evidence type="ECO:0000313" key="2">
    <source>
        <dbReference type="EMBL" id="KAG1313464.1"/>
    </source>
</evidence>
<feature type="region of interest" description="Disordered" evidence="1">
    <location>
        <begin position="386"/>
        <end position="417"/>
    </location>
</feature>
<accession>A0A9P6XGJ8</accession>
<dbReference type="EMBL" id="JAANQT010000192">
    <property type="protein sequence ID" value="KAG1313464.1"/>
    <property type="molecule type" value="Genomic_DNA"/>
</dbReference>
<evidence type="ECO:0000313" key="3">
    <source>
        <dbReference type="Proteomes" id="UP000716291"/>
    </source>
</evidence>
<feature type="compositionally biased region" description="Acidic residues" evidence="1">
    <location>
        <begin position="388"/>
        <end position="412"/>
    </location>
</feature>
<name>A0A9P6XGJ8_RHIOR</name>